<comment type="caution">
    <text evidence="2">The sequence shown here is derived from an EMBL/GenBank/DDBJ whole genome shotgun (WGS) entry which is preliminary data.</text>
</comment>
<gene>
    <name evidence="2" type="ORF">Amon01_000899600</name>
</gene>
<evidence type="ECO:0000256" key="1">
    <source>
        <dbReference type="SAM" id="SignalP"/>
    </source>
</evidence>
<name>A0A9W6WGF9_AMBMO</name>
<dbReference type="EMBL" id="BSXU01009157">
    <property type="protein sequence ID" value="GME68267.1"/>
    <property type="molecule type" value="Genomic_DNA"/>
</dbReference>
<dbReference type="Proteomes" id="UP001165063">
    <property type="component" value="Unassembled WGS sequence"/>
</dbReference>
<sequence length="249" mass="27065">MKFSHLLFSLSLAGSTLAAESNGPIIPVSATGNPTPAYNIELLTFGNDKMLAKRGFTEGYCGTSTSVYDVPTSSVWIFSWTTDGQVITATYTDYYSVPTTVYNPWCVDGAPPTYEKRDLSSDPEVICQIIIDTHEVYTTSTAMCTYQSDLQDVTSPCLTTSTGMTTETEMVCAGGDPPVTAFPHEKREPDEENYCRTYTVATDVDGVPTTTVTSQCYDAPFFPCIASIFTSEVIETYVGVSTTESDALR</sequence>
<proteinExistence type="predicted"/>
<evidence type="ECO:0000313" key="3">
    <source>
        <dbReference type="Proteomes" id="UP001165063"/>
    </source>
</evidence>
<reference evidence="2" key="1">
    <citation type="submission" date="2023-04" db="EMBL/GenBank/DDBJ databases">
        <title>Ambrosiozyma monospora NBRC 1965.</title>
        <authorList>
            <person name="Ichikawa N."/>
            <person name="Sato H."/>
            <person name="Tonouchi N."/>
        </authorList>
    </citation>
    <scope>NUCLEOTIDE SEQUENCE</scope>
    <source>
        <strain evidence="2">NBRC 1965</strain>
    </source>
</reference>
<dbReference type="AlphaFoldDB" id="A0A9W6WGF9"/>
<feature type="chain" id="PRO_5040915488" evidence="1">
    <location>
        <begin position="19"/>
        <end position="249"/>
    </location>
</feature>
<accession>A0A9W6WGF9</accession>
<protein>
    <submittedName>
        <fullName evidence="2">Unnamed protein product</fullName>
    </submittedName>
</protein>
<evidence type="ECO:0000313" key="2">
    <source>
        <dbReference type="EMBL" id="GME68267.1"/>
    </source>
</evidence>
<organism evidence="2 3">
    <name type="scientific">Ambrosiozyma monospora</name>
    <name type="common">Yeast</name>
    <name type="synonym">Endomycopsis monosporus</name>
    <dbReference type="NCBI Taxonomy" id="43982"/>
    <lineage>
        <taxon>Eukaryota</taxon>
        <taxon>Fungi</taxon>
        <taxon>Dikarya</taxon>
        <taxon>Ascomycota</taxon>
        <taxon>Saccharomycotina</taxon>
        <taxon>Pichiomycetes</taxon>
        <taxon>Pichiales</taxon>
        <taxon>Pichiaceae</taxon>
        <taxon>Ambrosiozyma</taxon>
    </lineage>
</organism>
<keyword evidence="1" id="KW-0732">Signal</keyword>
<feature type="signal peptide" evidence="1">
    <location>
        <begin position="1"/>
        <end position="18"/>
    </location>
</feature>
<keyword evidence="3" id="KW-1185">Reference proteome</keyword>